<feature type="domain" description="BHLH" evidence="2">
    <location>
        <begin position="61"/>
        <end position="117"/>
    </location>
</feature>
<evidence type="ECO:0000313" key="3">
    <source>
        <dbReference type="EMBL" id="TKY88906.1"/>
    </source>
</evidence>
<feature type="region of interest" description="Disordered" evidence="1">
    <location>
        <begin position="343"/>
        <end position="387"/>
    </location>
</feature>
<dbReference type="RefSeq" id="XP_029740891.1">
    <property type="nucleotide sequence ID" value="XM_029882746.1"/>
</dbReference>
<dbReference type="Gene3D" id="4.10.280.10">
    <property type="entry name" value="Helix-loop-helix DNA-binding domain"/>
    <property type="match status" value="1"/>
</dbReference>
<gene>
    <name evidence="3" type="ORF">EX895_002147</name>
</gene>
<dbReference type="OrthoDB" id="8964853at2759"/>
<dbReference type="EMBL" id="SRRM01000006">
    <property type="protein sequence ID" value="TKY88906.1"/>
    <property type="molecule type" value="Genomic_DNA"/>
</dbReference>
<dbReference type="KEGG" id="sgra:EX895_002147"/>
<dbReference type="AlphaFoldDB" id="A0A4U7KX88"/>
<evidence type="ECO:0000313" key="4">
    <source>
        <dbReference type="Proteomes" id="UP000306050"/>
    </source>
</evidence>
<feature type="compositionally biased region" description="Low complexity" evidence="1">
    <location>
        <begin position="279"/>
        <end position="306"/>
    </location>
</feature>
<dbReference type="GO" id="GO:0046983">
    <property type="term" value="F:protein dimerization activity"/>
    <property type="evidence" value="ECO:0007669"/>
    <property type="project" value="InterPro"/>
</dbReference>
<reference evidence="3 4" key="1">
    <citation type="submission" date="2019-05" db="EMBL/GenBank/DDBJ databases">
        <title>Sporisorium graminicola CBS 10092 draft sequencing and annotation.</title>
        <authorList>
            <person name="Solano-Gonzalez S."/>
            <person name="Caddick M.X."/>
            <person name="Darby A."/>
        </authorList>
    </citation>
    <scope>NUCLEOTIDE SEQUENCE [LARGE SCALE GENOMIC DNA]</scope>
    <source>
        <strain evidence="3 4">CBS 10092</strain>
    </source>
</reference>
<sequence>MTGIKTEGIRGRSPGPAADRRESSLSALSMDDYNSPASTEAQHTAPTKTSKRRKRSELSPSSKATHSIIEKERREAMNEKFSELAANIPELVEAIASGKRPTKGEIVKASIARHQDQERRVRELMHEVEMLRAGSSGGNSHNSFAPTLETPSPTTAVAPEPLMPATQTFSLPYQIQASHPIGLPSAAAQDNLWVGQLLNKTHEQLSFEAPQPLSLLPDLNQQPVSPFKQTSMMNWSFSSLPQPLDPASLSIGFAPSGLLKGFMDSGALDHHSRRGSGASGPTPTSGFSSPTFTSSSDSDSTFSTDALDTSLDERKFLAESMSFEPFAMPTTTVDQTPLTSLVGLPATSDLAPTKTKARRAGGRRARKDESQPSASPSPFAVSLAANT</sequence>
<dbReference type="InterPro" id="IPR011598">
    <property type="entry name" value="bHLH_dom"/>
</dbReference>
<dbReference type="Pfam" id="PF00010">
    <property type="entry name" value="HLH"/>
    <property type="match status" value="1"/>
</dbReference>
<dbReference type="PROSITE" id="PS50888">
    <property type="entry name" value="BHLH"/>
    <property type="match status" value="1"/>
</dbReference>
<organism evidence="3 4">
    <name type="scientific">Sporisorium graminicola</name>
    <dbReference type="NCBI Taxonomy" id="280036"/>
    <lineage>
        <taxon>Eukaryota</taxon>
        <taxon>Fungi</taxon>
        <taxon>Dikarya</taxon>
        <taxon>Basidiomycota</taxon>
        <taxon>Ustilaginomycotina</taxon>
        <taxon>Ustilaginomycetes</taxon>
        <taxon>Ustilaginales</taxon>
        <taxon>Ustilaginaceae</taxon>
        <taxon>Sporisorium</taxon>
    </lineage>
</organism>
<name>A0A4U7KX88_9BASI</name>
<dbReference type="GeneID" id="40725042"/>
<comment type="caution">
    <text evidence="3">The sequence shown here is derived from an EMBL/GenBank/DDBJ whole genome shotgun (WGS) entry which is preliminary data.</text>
</comment>
<feature type="region of interest" description="Disordered" evidence="1">
    <location>
        <begin position="269"/>
        <end position="306"/>
    </location>
</feature>
<feature type="compositionally biased region" description="Polar residues" evidence="1">
    <location>
        <begin position="35"/>
        <end position="48"/>
    </location>
</feature>
<accession>A0A4U7KX88</accession>
<evidence type="ECO:0000259" key="2">
    <source>
        <dbReference type="PROSITE" id="PS50888"/>
    </source>
</evidence>
<dbReference type="SMART" id="SM00353">
    <property type="entry name" value="HLH"/>
    <property type="match status" value="1"/>
</dbReference>
<dbReference type="Proteomes" id="UP000306050">
    <property type="component" value="Chromosome SGRAM_13"/>
</dbReference>
<proteinExistence type="predicted"/>
<feature type="region of interest" description="Disordered" evidence="1">
    <location>
        <begin position="1"/>
        <end position="75"/>
    </location>
</feature>
<evidence type="ECO:0000256" key="1">
    <source>
        <dbReference type="SAM" id="MobiDB-lite"/>
    </source>
</evidence>
<dbReference type="InterPro" id="IPR036638">
    <property type="entry name" value="HLH_DNA-bd_sf"/>
</dbReference>
<protein>
    <recommendedName>
        <fullName evidence="2">BHLH domain-containing protein</fullName>
    </recommendedName>
</protein>
<feature type="compositionally biased region" description="Basic residues" evidence="1">
    <location>
        <begin position="355"/>
        <end position="365"/>
    </location>
</feature>
<dbReference type="SUPFAM" id="SSF47459">
    <property type="entry name" value="HLH, helix-loop-helix DNA-binding domain"/>
    <property type="match status" value="1"/>
</dbReference>
<keyword evidence="4" id="KW-1185">Reference proteome</keyword>